<name>A0A1I0QUL4_9FIRM</name>
<keyword evidence="1" id="KW-0812">Transmembrane</keyword>
<evidence type="ECO:0000313" key="2">
    <source>
        <dbReference type="EMBL" id="SEW30986.1"/>
    </source>
</evidence>
<dbReference type="Proteomes" id="UP000199701">
    <property type="component" value="Unassembled WGS sequence"/>
</dbReference>
<dbReference type="OrthoDB" id="2048336at2"/>
<evidence type="ECO:0000256" key="1">
    <source>
        <dbReference type="SAM" id="Phobius"/>
    </source>
</evidence>
<feature type="transmembrane region" description="Helical" evidence="1">
    <location>
        <begin position="88"/>
        <end position="107"/>
    </location>
</feature>
<feature type="transmembrane region" description="Helical" evidence="1">
    <location>
        <begin position="113"/>
        <end position="129"/>
    </location>
</feature>
<reference evidence="2 3" key="1">
    <citation type="submission" date="2016-10" db="EMBL/GenBank/DDBJ databases">
        <authorList>
            <person name="de Groot N.N."/>
        </authorList>
    </citation>
    <scope>NUCLEOTIDE SEQUENCE [LARGE SCALE GENOMIC DNA]</scope>
    <source>
        <strain evidence="2 3">DSM 9179</strain>
    </source>
</reference>
<gene>
    <name evidence="2" type="ORF">SAMN05421659_109107</name>
</gene>
<proteinExistence type="predicted"/>
<evidence type="ECO:0008006" key="4">
    <source>
        <dbReference type="Google" id="ProtNLM"/>
    </source>
</evidence>
<dbReference type="AlphaFoldDB" id="A0A1I0QUL4"/>
<dbReference type="RefSeq" id="WP_092454458.1">
    <property type="nucleotide sequence ID" value="NZ_FOJI01000009.1"/>
</dbReference>
<keyword evidence="1" id="KW-0472">Membrane</keyword>
<dbReference type="STRING" id="99656.SAMN05421659_109107"/>
<sequence>MKKVKMKKYKIAAIIMIIHGGLFELCGCLALIPILAFDFDIANAGQYISFIVPYLQANLYLMMIMGGIFGVVRLIGAYGLLKNRMWGLALSVINCVITMALMIFMLPAGIMDGILACTALILILTQYFGDKKIVE</sequence>
<organism evidence="2 3">
    <name type="scientific">[Clostridium] fimetarium</name>
    <dbReference type="NCBI Taxonomy" id="99656"/>
    <lineage>
        <taxon>Bacteria</taxon>
        <taxon>Bacillati</taxon>
        <taxon>Bacillota</taxon>
        <taxon>Clostridia</taxon>
        <taxon>Lachnospirales</taxon>
        <taxon>Lachnospiraceae</taxon>
    </lineage>
</organism>
<feature type="transmembrane region" description="Helical" evidence="1">
    <location>
        <begin position="12"/>
        <end position="37"/>
    </location>
</feature>
<feature type="transmembrane region" description="Helical" evidence="1">
    <location>
        <begin position="57"/>
        <end position="81"/>
    </location>
</feature>
<accession>A0A1I0QUL4</accession>
<protein>
    <recommendedName>
        <fullName evidence="4">DUF2127 domain-containing protein</fullName>
    </recommendedName>
</protein>
<evidence type="ECO:0000313" key="3">
    <source>
        <dbReference type="Proteomes" id="UP000199701"/>
    </source>
</evidence>
<keyword evidence="1" id="KW-1133">Transmembrane helix</keyword>
<keyword evidence="3" id="KW-1185">Reference proteome</keyword>
<dbReference type="EMBL" id="FOJI01000009">
    <property type="protein sequence ID" value="SEW30986.1"/>
    <property type="molecule type" value="Genomic_DNA"/>
</dbReference>